<evidence type="ECO:0000313" key="2">
    <source>
        <dbReference type="EMBL" id="KAI5422941.1"/>
    </source>
</evidence>
<keyword evidence="1" id="KW-0732">Signal</keyword>
<protein>
    <recommendedName>
        <fullName evidence="4">Defensin-like protein</fullName>
    </recommendedName>
</protein>
<dbReference type="Gramene" id="Psat04G0609500-T1">
    <property type="protein sequence ID" value="KAI5422941.1"/>
    <property type="gene ID" value="KIW84_046095"/>
</dbReference>
<gene>
    <name evidence="2" type="ORF">KIW84_046095</name>
</gene>
<evidence type="ECO:0008006" key="4">
    <source>
        <dbReference type="Google" id="ProtNLM"/>
    </source>
</evidence>
<proteinExistence type="predicted"/>
<dbReference type="InterPro" id="IPR036574">
    <property type="entry name" value="Scorpion_toxin-like_sf"/>
</dbReference>
<dbReference type="Gene3D" id="3.30.30.10">
    <property type="entry name" value="Knottin, scorpion toxin-like"/>
    <property type="match status" value="1"/>
</dbReference>
<reference evidence="2 3" key="1">
    <citation type="journal article" date="2022" name="Nat. Genet.">
        <title>Improved pea reference genome and pan-genome highlight genomic features and evolutionary characteristics.</title>
        <authorList>
            <person name="Yang T."/>
            <person name="Liu R."/>
            <person name="Luo Y."/>
            <person name="Hu S."/>
            <person name="Wang D."/>
            <person name="Wang C."/>
            <person name="Pandey M.K."/>
            <person name="Ge S."/>
            <person name="Xu Q."/>
            <person name="Li N."/>
            <person name="Li G."/>
            <person name="Huang Y."/>
            <person name="Saxena R.K."/>
            <person name="Ji Y."/>
            <person name="Li M."/>
            <person name="Yan X."/>
            <person name="He Y."/>
            <person name="Liu Y."/>
            <person name="Wang X."/>
            <person name="Xiang C."/>
            <person name="Varshney R.K."/>
            <person name="Ding H."/>
            <person name="Gao S."/>
            <person name="Zong X."/>
        </authorList>
    </citation>
    <scope>NUCLEOTIDE SEQUENCE [LARGE SCALE GENOMIC DNA]</scope>
    <source>
        <strain evidence="2 3">cv. Zhongwan 6</strain>
    </source>
</reference>
<comment type="caution">
    <text evidence="2">The sequence shown here is derived from an EMBL/GenBank/DDBJ whole genome shotgun (WGS) entry which is preliminary data.</text>
</comment>
<evidence type="ECO:0000313" key="3">
    <source>
        <dbReference type="Proteomes" id="UP001058974"/>
    </source>
</evidence>
<keyword evidence="3" id="KW-1185">Reference proteome</keyword>
<evidence type="ECO:0000256" key="1">
    <source>
        <dbReference type="SAM" id="SignalP"/>
    </source>
</evidence>
<feature type="chain" id="PRO_5039512688" description="Defensin-like protein" evidence="1">
    <location>
        <begin position="25"/>
        <end position="80"/>
    </location>
</feature>
<name>A0A9D4XQK4_PEA</name>
<dbReference type="Gramene" id="Psat4g203760.1">
    <property type="protein sequence ID" value="Psat4g203760.1.cds"/>
    <property type="gene ID" value="Psat4g203760"/>
</dbReference>
<organism evidence="2 3">
    <name type="scientific">Pisum sativum</name>
    <name type="common">Garden pea</name>
    <name type="synonym">Lathyrus oleraceus</name>
    <dbReference type="NCBI Taxonomy" id="3888"/>
    <lineage>
        <taxon>Eukaryota</taxon>
        <taxon>Viridiplantae</taxon>
        <taxon>Streptophyta</taxon>
        <taxon>Embryophyta</taxon>
        <taxon>Tracheophyta</taxon>
        <taxon>Spermatophyta</taxon>
        <taxon>Magnoliopsida</taxon>
        <taxon>eudicotyledons</taxon>
        <taxon>Gunneridae</taxon>
        <taxon>Pentapetalae</taxon>
        <taxon>rosids</taxon>
        <taxon>fabids</taxon>
        <taxon>Fabales</taxon>
        <taxon>Fabaceae</taxon>
        <taxon>Papilionoideae</taxon>
        <taxon>50 kb inversion clade</taxon>
        <taxon>NPAAA clade</taxon>
        <taxon>Hologalegina</taxon>
        <taxon>IRL clade</taxon>
        <taxon>Fabeae</taxon>
        <taxon>Lathyrus</taxon>
    </lineage>
</organism>
<feature type="signal peptide" evidence="1">
    <location>
        <begin position="1"/>
        <end position="24"/>
    </location>
</feature>
<dbReference type="Gramene" id="PSAT_LOCUS15147_t1">
    <property type="protein sequence ID" value="CAL5195478.1"/>
    <property type="gene ID" value="PSAT_LOCUS15147"/>
</dbReference>
<dbReference type="AlphaFoldDB" id="A0A9D4XQK4"/>
<sequence>MSFSASKFYIFFMFLWLAILLVSTCEVATKICKIEYNNVTSHGCDKQECNVDCVEREGAAYGHCVPAGIIISFCFCYYKC</sequence>
<accession>A0A9D4XQK4</accession>
<dbReference type="Proteomes" id="UP001058974">
    <property type="component" value="Chromosome 4"/>
</dbReference>
<dbReference type="EMBL" id="JAMSHJ010000004">
    <property type="protein sequence ID" value="KAI5422941.1"/>
    <property type="molecule type" value="Genomic_DNA"/>
</dbReference>